<evidence type="ECO:0000256" key="5">
    <source>
        <dbReference type="ARBA" id="ARBA00038013"/>
    </source>
</evidence>
<organism evidence="8 9">
    <name type="scientific">Naumovozyma dairenensis (strain ATCC 10597 / BCRC 20456 / CBS 421 / NBRC 0211 / NRRL Y-12639)</name>
    <name type="common">Saccharomyces dairenensis</name>
    <dbReference type="NCBI Taxonomy" id="1071378"/>
    <lineage>
        <taxon>Eukaryota</taxon>
        <taxon>Fungi</taxon>
        <taxon>Dikarya</taxon>
        <taxon>Ascomycota</taxon>
        <taxon>Saccharomycotina</taxon>
        <taxon>Saccharomycetes</taxon>
        <taxon>Saccharomycetales</taxon>
        <taxon>Saccharomycetaceae</taxon>
        <taxon>Naumovozyma</taxon>
    </lineage>
</organism>
<evidence type="ECO:0000256" key="1">
    <source>
        <dbReference type="ARBA" id="ARBA00004141"/>
    </source>
</evidence>
<proteinExistence type="inferred from homology"/>
<dbReference type="eggNOG" id="ENOG502S27M">
    <property type="taxonomic scope" value="Eukaryota"/>
</dbReference>
<protein>
    <recommendedName>
        <fullName evidence="10">Autophagy-related protein 33</fullName>
    </recommendedName>
</protein>
<dbReference type="GO" id="GO:0016236">
    <property type="term" value="P:macroautophagy"/>
    <property type="evidence" value="ECO:0007669"/>
    <property type="project" value="EnsemblFungi"/>
</dbReference>
<gene>
    <name evidence="8" type="primary">NDAI0J01900</name>
    <name evidence="8" type="ordered locus">NDAI_0J01900</name>
</gene>
<comment type="subcellular location">
    <subcellularLocation>
        <location evidence="1">Membrane</location>
        <topology evidence="1">Multi-pass membrane protein</topology>
    </subcellularLocation>
</comment>
<evidence type="ECO:0000256" key="2">
    <source>
        <dbReference type="ARBA" id="ARBA00022692"/>
    </source>
</evidence>
<keyword evidence="4 7" id="KW-0472">Membrane</keyword>
<dbReference type="InterPro" id="IPR051668">
    <property type="entry name" value="ATG33"/>
</dbReference>
<name>G0WH04_NAUDC</name>
<keyword evidence="3 7" id="KW-1133">Transmembrane helix</keyword>
<feature type="region of interest" description="Disordered" evidence="6">
    <location>
        <begin position="116"/>
        <end position="160"/>
    </location>
</feature>
<evidence type="ECO:0000256" key="3">
    <source>
        <dbReference type="ARBA" id="ARBA00022989"/>
    </source>
</evidence>
<evidence type="ECO:0000256" key="6">
    <source>
        <dbReference type="SAM" id="MobiDB-lite"/>
    </source>
</evidence>
<keyword evidence="9" id="KW-1185">Reference proteome</keyword>
<evidence type="ECO:0000256" key="7">
    <source>
        <dbReference type="SAM" id="Phobius"/>
    </source>
</evidence>
<feature type="compositionally biased region" description="Low complexity" evidence="6">
    <location>
        <begin position="116"/>
        <end position="127"/>
    </location>
</feature>
<evidence type="ECO:0000256" key="4">
    <source>
        <dbReference type="ARBA" id="ARBA00023136"/>
    </source>
</evidence>
<feature type="compositionally biased region" description="Basic and acidic residues" evidence="6">
    <location>
        <begin position="141"/>
        <end position="160"/>
    </location>
</feature>
<dbReference type="PANTHER" id="PTHR37278:SF1">
    <property type="entry name" value="AUTOPHAGY-RELATED PROTEIN 33-RELATED"/>
    <property type="match status" value="1"/>
</dbReference>
<dbReference type="RefSeq" id="XP_003672325.1">
    <property type="nucleotide sequence ID" value="XM_003672277.1"/>
</dbReference>
<comment type="similarity">
    <text evidence="5">Belongs to the ATG33 family.</text>
</comment>
<keyword evidence="2 7" id="KW-0812">Transmembrane</keyword>
<dbReference type="PANTHER" id="PTHR37278">
    <property type="entry name" value="AUTOPHAGY-RELATED PROTEIN 33-RELATED"/>
    <property type="match status" value="1"/>
</dbReference>
<dbReference type="OrthoDB" id="5336366at2759"/>
<feature type="transmembrane region" description="Helical" evidence="7">
    <location>
        <begin position="181"/>
        <end position="204"/>
    </location>
</feature>
<dbReference type="HOGENOM" id="CLU_105986_1_0_1"/>
<dbReference type="EMBL" id="HE580276">
    <property type="protein sequence ID" value="CCD27082.1"/>
    <property type="molecule type" value="Genomic_DNA"/>
</dbReference>
<reference evidence="8 9" key="1">
    <citation type="journal article" date="2011" name="Proc. Natl. Acad. Sci. U.S.A.">
        <title>Evolutionary erosion of yeast sex chromosomes by mating-type switching accidents.</title>
        <authorList>
            <person name="Gordon J.L."/>
            <person name="Armisen D."/>
            <person name="Proux-Wera E."/>
            <person name="Oheigeartaigh S.S."/>
            <person name="Byrne K.P."/>
            <person name="Wolfe K.H."/>
        </authorList>
    </citation>
    <scope>NUCLEOTIDE SEQUENCE [LARGE SCALE GENOMIC DNA]</scope>
    <source>
        <strain evidence="9">ATCC 10597 / BCRC 20456 / CBS 421 / NBRC 0211 / NRRL Y-12639</strain>
    </source>
</reference>
<dbReference type="GO" id="GO:0000422">
    <property type="term" value="P:autophagy of mitochondrion"/>
    <property type="evidence" value="ECO:0007669"/>
    <property type="project" value="EnsemblFungi"/>
</dbReference>
<accession>G0WH04</accession>
<sequence>MSVCLAVTKGIAVSSLGLYAGLLTSSTLISSTTPLITNTLPTDLLNWKPLLSKFKACATTLGSLATTFFGLSYFGSPTNLRHPYLLYSMMISPLSGIFLYLTTDFNQLSDDMIEKSPSSSSIESTTSAQEKTNLGESIVDLGKENERRGSEGKPLLEKKEHREKIVEDTNRNVILSNQTKILTKLSIATSFAIVGFVQSVVGIYGEGQFT</sequence>
<dbReference type="GO" id="GO:0005741">
    <property type="term" value="C:mitochondrial outer membrane"/>
    <property type="evidence" value="ECO:0007669"/>
    <property type="project" value="TreeGrafter"/>
</dbReference>
<evidence type="ECO:0000313" key="8">
    <source>
        <dbReference type="EMBL" id="CCD27082.1"/>
    </source>
</evidence>
<evidence type="ECO:0000313" key="9">
    <source>
        <dbReference type="Proteomes" id="UP000000689"/>
    </source>
</evidence>
<dbReference type="Proteomes" id="UP000000689">
    <property type="component" value="Chromosome 10"/>
</dbReference>
<evidence type="ECO:0008006" key="10">
    <source>
        <dbReference type="Google" id="ProtNLM"/>
    </source>
</evidence>
<feature type="transmembrane region" description="Helical" evidence="7">
    <location>
        <begin position="84"/>
        <end position="102"/>
    </location>
</feature>
<feature type="transmembrane region" description="Helical" evidence="7">
    <location>
        <begin position="54"/>
        <end position="72"/>
    </location>
</feature>
<dbReference type="GeneID" id="11494341"/>
<dbReference type="KEGG" id="ndi:NDAI_0J01900"/>
<dbReference type="AlphaFoldDB" id="G0WH04"/>
<dbReference type="OMA" id="HANCNAS"/>